<evidence type="ECO:0000313" key="15">
    <source>
        <dbReference type="Proteomes" id="UP001444661"/>
    </source>
</evidence>
<evidence type="ECO:0000256" key="11">
    <source>
        <dbReference type="ARBA" id="ARBA00024708"/>
    </source>
</evidence>
<proteinExistence type="inferred from homology"/>
<evidence type="ECO:0000256" key="8">
    <source>
        <dbReference type="ARBA" id="ARBA00022824"/>
    </source>
</evidence>
<keyword evidence="4" id="KW-0337">GPI-anchor biosynthesis</keyword>
<evidence type="ECO:0000256" key="6">
    <source>
        <dbReference type="ARBA" id="ARBA00022679"/>
    </source>
</evidence>
<keyword evidence="10 12" id="KW-0472">Membrane</keyword>
<protein>
    <recommendedName>
        <fullName evidence="12">Mannosyltransferase</fullName>
        <ecNumber evidence="12">2.4.1.-</ecNumber>
    </recommendedName>
</protein>
<evidence type="ECO:0000256" key="10">
    <source>
        <dbReference type="ARBA" id="ARBA00023136"/>
    </source>
</evidence>
<evidence type="ECO:0000256" key="2">
    <source>
        <dbReference type="ARBA" id="ARBA00004687"/>
    </source>
</evidence>
<accession>A0ABR1UFM4</accession>
<keyword evidence="5 12" id="KW-0328">Glycosyltransferase</keyword>
<name>A0ABR1UFM4_9PEZI</name>
<dbReference type="PANTHER" id="PTHR22760">
    <property type="entry name" value="GLYCOSYLTRANSFERASE"/>
    <property type="match status" value="1"/>
</dbReference>
<sequence length="642" mass="70529">MTASEDLSAGVAGATQASPKEVASLSTAPSVPENRRTQQVRDALSMLFGFRLLNALCLRTFFQPDEYFQALEPAWRIAFGADSGPWMTWEWQYNLRSSLHPGLFSLGYTLIASYMSSMRLSPHYTGIALVAAPKVIQAGIAALTDWYAWRLAEKLYGGNEPAAWSVLLMGIANPWVWYVSTRTFSNTLEAALTVAALYYFPWDLLGVEEKVKEKDRPAVLGTTGAKLTCEPLYSLRLSIALAALAVILRPTNLLIWAAIGLVVLTGFTAEGESPLDTRTCLVIIREVLLCGSLVLGLSMVADYQLYGEWTFPPFNFLYFNLGQALAVFYGQNDGHYYLSQGIPLSFTTIAPFAVIGMFNAASGSFSGSLMAKNTRKALGFTSTAMTSALSLISHKEVRFLYPLVPVLHVLAAPHITSFFTTITAGGIPSSSGPVGIKRKGLLLAGLFINLIIGSYLSYFHAAAPIQVMDYLRGEFERLHPGNATLAEPYGKYNATSEPLELFALFLTPCHTTPWRSHLVYPALRARELTCEPPLHTEPGTPERQAYIDEGWRFERDKIGFMSSELWPAEGGEEIPRYIIGFEGIEDALVEYFGSNGLGAHKGVTLTRTWAKWNGLFTDDDRKAGELRVWDTNTYSGATTGPA</sequence>
<organism evidence="14 15">
    <name type="scientific">Apiospora rasikravindrae</name>
    <dbReference type="NCBI Taxonomy" id="990691"/>
    <lineage>
        <taxon>Eukaryota</taxon>
        <taxon>Fungi</taxon>
        <taxon>Dikarya</taxon>
        <taxon>Ascomycota</taxon>
        <taxon>Pezizomycotina</taxon>
        <taxon>Sordariomycetes</taxon>
        <taxon>Xylariomycetidae</taxon>
        <taxon>Amphisphaeriales</taxon>
        <taxon>Apiosporaceae</taxon>
        <taxon>Apiospora</taxon>
    </lineage>
</organism>
<evidence type="ECO:0000256" key="9">
    <source>
        <dbReference type="ARBA" id="ARBA00022989"/>
    </source>
</evidence>
<evidence type="ECO:0000256" key="1">
    <source>
        <dbReference type="ARBA" id="ARBA00004477"/>
    </source>
</evidence>
<evidence type="ECO:0000313" key="14">
    <source>
        <dbReference type="EMBL" id="KAK8056659.1"/>
    </source>
</evidence>
<evidence type="ECO:0000256" key="12">
    <source>
        <dbReference type="RuleBase" id="RU363075"/>
    </source>
</evidence>
<dbReference type="InterPro" id="IPR005599">
    <property type="entry name" value="GPI_mannosylTrfase"/>
</dbReference>
<comment type="subcellular location">
    <subcellularLocation>
        <location evidence="1 12">Endoplasmic reticulum membrane</location>
        <topology evidence="1 12">Multi-pass membrane protein</topology>
    </subcellularLocation>
</comment>
<dbReference type="EC" id="2.4.1.-" evidence="12"/>
<dbReference type="GO" id="GO:0016757">
    <property type="term" value="F:glycosyltransferase activity"/>
    <property type="evidence" value="ECO:0007669"/>
    <property type="project" value="UniProtKB-KW"/>
</dbReference>
<comment type="similarity">
    <text evidence="3">Belongs to the glycosyltransferase 22 family. PIGB subfamily.</text>
</comment>
<feature type="transmembrane region" description="Helical" evidence="12">
    <location>
        <begin position="281"/>
        <end position="301"/>
    </location>
</feature>
<feature type="transmembrane region" description="Helical" evidence="12">
    <location>
        <begin position="342"/>
        <end position="365"/>
    </location>
</feature>
<evidence type="ECO:0000256" key="4">
    <source>
        <dbReference type="ARBA" id="ARBA00022502"/>
    </source>
</evidence>
<feature type="transmembrane region" description="Helical" evidence="12">
    <location>
        <begin position="313"/>
        <end position="330"/>
    </location>
</feature>
<feature type="transmembrane region" description="Helical" evidence="12">
    <location>
        <begin position="406"/>
        <end position="428"/>
    </location>
</feature>
<gene>
    <name evidence="14" type="ORF">PG993_001886</name>
</gene>
<dbReference type="PANTHER" id="PTHR22760:SF4">
    <property type="entry name" value="GPI MANNOSYLTRANSFERASE 3"/>
    <property type="match status" value="1"/>
</dbReference>
<dbReference type="Proteomes" id="UP001444661">
    <property type="component" value="Unassembled WGS sequence"/>
</dbReference>
<evidence type="ECO:0000256" key="5">
    <source>
        <dbReference type="ARBA" id="ARBA00022676"/>
    </source>
</evidence>
<comment type="function">
    <text evidence="11">Mannosyltransferase involved in glycosylphosphatidylinositol-anchor biosynthesis. Transfers the third mannose to Man2-GlcN-acyl-PI during GPI precursor assembly.</text>
</comment>
<keyword evidence="7 12" id="KW-0812">Transmembrane</keyword>
<keyword evidence="8 12" id="KW-0256">Endoplasmic reticulum</keyword>
<feature type="transmembrane region" description="Helical" evidence="12">
    <location>
        <begin position="440"/>
        <end position="458"/>
    </location>
</feature>
<feature type="transmembrane region" description="Helical" evidence="12">
    <location>
        <begin position="253"/>
        <end position="269"/>
    </location>
</feature>
<dbReference type="EMBL" id="JAQQWK010000001">
    <property type="protein sequence ID" value="KAK8056659.1"/>
    <property type="molecule type" value="Genomic_DNA"/>
</dbReference>
<evidence type="ECO:0000256" key="7">
    <source>
        <dbReference type="ARBA" id="ARBA00022692"/>
    </source>
</evidence>
<evidence type="ECO:0000256" key="3">
    <source>
        <dbReference type="ARBA" id="ARBA00006065"/>
    </source>
</evidence>
<feature type="region of interest" description="Disordered" evidence="13">
    <location>
        <begin position="1"/>
        <end position="36"/>
    </location>
</feature>
<keyword evidence="15" id="KW-1185">Reference proteome</keyword>
<dbReference type="Pfam" id="PF03901">
    <property type="entry name" value="Glyco_transf_22"/>
    <property type="match status" value="1"/>
</dbReference>
<evidence type="ECO:0000256" key="13">
    <source>
        <dbReference type="SAM" id="MobiDB-lite"/>
    </source>
</evidence>
<comment type="pathway">
    <text evidence="2">Glycolipid biosynthesis; glycosylphosphatidylinositol-anchor biosynthesis.</text>
</comment>
<keyword evidence="6" id="KW-0808">Transferase</keyword>
<reference evidence="14 15" key="1">
    <citation type="submission" date="2023-01" db="EMBL/GenBank/DDBJ databases">
        <title>Analysis of 21 Apiospora genomes using comparative genomics revels a genus with tremendous synthesis potential of carbohydrate active enzymes and secondary metabolites.</title>
        <authorList>
            <person name="Sorensen T."/>
        </authorList>
    </citation>
    <scope>NUCLEOTIDE SEQUENCE [LARGE SCALE GENOMIC DNA]</scope>
    <source>
        <strain evidence="14 15">CBS 33761</strain>
    </source>
</reference>
<comment type="caution">
    <text evidence="14">The sequence shown here is derived from an EMBL/GenBank/DDBJ whole genome shotgun (WGS) entry which is preliminary data.</text>
</comment>
<keyword evidence="9 12" id="KW-1133">Transmembrane helix</keyword>